<accession>A0A9E5JST1</accession>
<dbReference type="AlphaFoldDB" id="A0A9E5JST1"/>
<sequence>MEKEAIEQIQTSANIPALIEHLNAAGTQNPVVALPENVRLHDLEKFMAHASHFRLKYATTSINDFIEYSQGHAYAGSTCFVNAEAMTARAIFDLGVTCEPGHKQHTASLSLTKTAAFTALTKFNGQQHSQKDAAEFIEDWCDYISYAATMSNAEMSPHQAAAKLRDLTIEAARELNSKVSDFGHEMSAMERIEAKGKDTIPSVIKFDCVPYRGIQTRCFTLRIGILTGEDKPKIVFRITQLESTQEEIAEEFKDILVSEFTESSLTTYIGEA</sequence>
<gene>
    <name evidence="1" type="ORF">G8770_03720</name>
</gene>
<comment type="caution">
    <text evidence="1">The sequence shown here is derived from an EMBL/GenBank/DDBJ whole genome shotgun (WGS) entry which is preliminary data.</text>
</comment>
<organism evidence="1 2">
    <name type="scientific">Pseudomaricurvus hydrocarbonicus</name>
    <dbReference type="NCBI Taxonomy" id="1470433"/>
    <lineage>
        <taxon>Bacteria</taxon>
        <taxon>Pseudomonadati</taxon>
        <taxon>Pseudomonadota</taxon>
        <taxon>Gammaproteobacteria</taxon>
        <taxon>Cellvibrionales</taxon>
        <taxon>Cellvibrionaceae</taxon>
        <taxon>Pseudomaricurvus</taxon>
    </lineage>
</organism>
<evidence type="ECO:0000313" key="1">
    <source>
        <dbReference type="EMBL" id="NHO64654.1"/>
    </source>
</evidence>
<dbReference type="Pfam" id="PF10065">
    <property type="entry name" value="DUF2303"/>
    <property type="match status" value="1"/>
</dbReference>
<dbReference type="InterPro" id="IPR019276">
    <property type="entry name" value="DUF2303"/>
</dbReference>
<dbReference type="Proteomes" id="UP000787472">
    <property type="component" value="Unassembled WGS sequence"/>
</dbReference>
<keyword evidence="2" id="KW-1185">Reference proteome</keyword>
<protein>
    <submittedName>
        <fullName evidence="1">DUF2303 family protein</fullName>
    </submittedName>
</protein>
<reference evidence="1" key="1">
    <citation type="submission" date="2020-03" db="EMBL/GenBank/DDBJ databases">
        <authorList>
            <person name="Guo F."/>
        </authorList>
    </citation>
    <scope>NUCLEOTIDE SEQUENCE</scope>
    <source>
        <strain evidence="1">JCM 30134</strain>
    </source>
</reference>
<evidence type="ECO:0000313" key="2">
    <source>
        <dbReference type="Proteomes" id="UP000787472"/>
    </source>
</evidence>
<name>A0A9E5JST1_9GAMM</name>
<dbReference type="EMBL" id="JAAONZ010000002">
    <property type="protein sequence ID" value="NHO64654.1"/>
    <property type="molecule type" value="Genomic_DNA"/>
</dbReference>
<proteinExistence type="predicted"/>
<dbReference type="RefSeq" id="WP_167181889.1">
    <property type="nucleotide sequence ID" value="NZ_JAAONZ010000002.1"/>
</dbReference>